<feature type="domain" description="DUF7737" evidence="3">
    <location>
        <begin position="1533"/>
        <end position="1634"/>
    </location>
</feature>
<keyword evidence="5" id="KW-1185">Reference proteome</keyword>
<evidence type="ECO:0000313" key="4">
    <source>
        <dbReference type="EMBL" id="ASN82877.1"/>
    </source>
</evidence>
<dbReference type="EMBL" id="CP021083">
    <property type="protein sequence ID" value="ASN82877.1"/>
    <property type="molecule type" value="Genomic_DNA"/>
</dbReference>
<keyword evidence="4" id="KW-0614">Plasmid</keyword>
<feature type="domain" description="DUF4132" evidence="1">
    <location>
        <begin position="1273"/>
        <end position="1443"/>
    </location>
</feature>
<feature type="domain" description="DUF5724" evidence="2">
    <location>
        <begin position="60"/>
        <end position="1235"/>
    </location>
</feature>
<dbReference type="STRING" id="317577.GCA_000419625_03459"/>
<dbReference type="Pfam" id="PF13569">
    <property type="entry name" value="DUF4132"/>
    <property type="match status" value="1"/>
</dbReference>
<evidence type="ECO:0000259" key="2">
    <source>
        <dbReference type="Pfam" id="PF18991"/>
    </source>
</evidence>
<organism evidence="4 5">
    <name type="scientific">Deinococcus ficus</name>
    <dbReference type="NCBI Taxonomy" id="317577"/>
    <lineage>
        <taxon>Bacteria</taxon>
        <taxon>Thermotogati</taxon>
        <taxon>Deinococcota</taxon>
        <taxon>Deinococci</taxon>
        <taxon>Deinococcales</taxon>
        <taxon>Deinococcaceae</taxon>
        <taxon>Deinococcus</taxon>
    </lineage>
</organism>
<evidence type="ECO:0000259" key="3">
    <source>
        <dbReference type="Pfam" id="PF24879"/>
    </source>
</evidence>
<geneLocation type="plasmid" evidence="5">
    <name>pdfi2</name>
</geneLocation>
<accession>A0A221T1U0</accession>
<protein>
    <recommendedName>
        <fullName evidence="6">DUF4132 domain-containing protein</fullName>
    </recommendedName>
</protein>
<reference evidence="4 5" key="1">
    <citation type="submission" date="2017-05" db="EMBL/GenBank/DDBJ databases">
        <title>The complete genome sequence of Deinococcus ficus isolated from the rhizosphere of the Ficus religiosa L. in Taiwan.</title>
        <authorList>
            <person name="Wu K.-M."/>
            <person name="Liao T.-L."/>
            <person name="Liu Y.-M."/>
            <person name="Young C.-C."/>
            <person name="Tsai S.-F."/>
        </authorList>
    </citation>
    <scope>NUCLEOTIDE SEQUENCE [LARGE SCALE GENOMIC DNA]</scope>
    <source>
        <strain evidence="4 5">CC-FR2-10</strain>
        <plasmid evidence="5">pdfi2</plasmid>
    </source>
</reference>
<dbReference type="Proteomes" id="UP000259030">
    <property type="component" value="Plasmid pDFI2"/>
</dbReference>
<dbReference type="InterPro" id="IPR043782">
    <property type="entry name" value="DUF5724"/>
</dbReference>
<name>A0A221T1U0_9DEIO</name>
<evidence type="ECO:0000259" key="1">
    <source>
        <dbReference type="Pfam" id="PF13569"/>
    </source>
</evidence>
<evidence type="ECO:0008006" key="6">
    <source>
        <dbReference type="Google" id="ProtNLM"/>
    </source>
</evidence>
<dbReference type="Pfam" id="PF18991">
    <property type="entry name" value="DUF5724"/>
    <property type="match status" value="1"/>
</dbReference>
<gene>
    <name evidence="4" type="ORF">DFI_16950</name>
</gene>
<dbReference type="InterPro" id="IPR025406">
    <property type="entry name" value="DUF4132"/>
</dbReference>
<dbReference type="InterPro" id="IPR056639">
    <property type="entry name" value="DUF7737"/>
</dbReference>
<proteinExistence type="predicted"/>
<dbReference type="KEGG" id="dfc:DFI_16950"/>
<dbReference type="SUPFAM" id="SSF48371">
    <property type="entry name" value="ARM repeat"/>
    <property type="match status" value="1"/>
</dbReference>
<dbReference type="InterPro" id="IPR016024">
    <property type="entry name" value="ARM-type_fold"/>
</dbReference>
<sequence length="1635" mass="179552">MDATEYFRAFEQPWQPALDARLAATTSPAADWVRARLTEPSNWRERQAQEQAFAAALAQASDVELKDLTGLLFPQFPDLAARAYRSYLTQRPYTSGLLRRAFRSAGEAPDTAAAAGWLWNLWQALRAYPQDVTWVAESAGLLSPWESQVTGALLAQAVSDGHTGVFEVLRDTAATVHPVGRMGRHVPAALLGSSRPEAWALARQLLLAAQRQEGLRQVIMETVDEAHPDAFPLFLRTVLDEDLLRFAAVLRAAGVWFGLGYDVTDTKTVRRLLGTALEYLDDPAQAQAAVAGAPGVPAYLALFTLGMTDAGQAGRLARPLLTDADPERRMAAAQFLNAAGLLKREDHATLLRDPDLRLGALSAQHAPSPYHAHHAQHASDALMGFEDLAGYARRLPEQARHAPLLFPWLGQVPARGSVTDRLTGLLDTSEVLRVAPHVSEMTSTGKSTLLTVLKRALSTPEVDGALAAGARDLVITLLQDRSSSVSQEAVSVIRAARLEPSEADTQILLTLLRRKSADLRRGLIRLLAQDPDRAQRSALALLASGSTEQRQAGLSLLDAVGLAPPADFQAKNVTEQTLLDKLVSPQSTLSLKDGLGLFDPADLARPGPLTRRDRDYPRDVQRGAALLQALNDLIEQRRETPLTAHGYDGPQTVLLMNVSPYLLRAHADTPMPLADLWDGWWTARPAAQDGDLTRLQWALHHHVNRADTTDTELNEELGEQPALEGLLSAAEAELAAPADADEPARLSEATRDALRAQLTRSTVERTLGPRVTLSLPWHALLAPVVAYLAARHRTAADRALQLDAWETALTFLPLNVPMLVSQRYSWRQEDPRDLLDGLRCEHWSDLTPVQFRQYWNTLLHENTAFPALPAWQPPTGALLRAVQEGLAGRADLLNQLIGPRPGDAYPSHAFRDLEQATARTPAADRPTSPDWEAAAHAVRDRVLETELQRGDLETPATAPALALSSVHGADVALRLLAGLGRNPLKRGYQGSSQSRDATFSHLLRVSYPAPTDTAASVGALARTLGLSEGRLLDLAVFAPQWANLIAGTLGWKGLTDGVYWLHAHTKDSHWSVPQEVRDAWEGEISGRTPLKAADLTEGAVDVAWFHRTYRALGRARFQTLLEASRYASSGAGHKRAELFAAAILGEVTEAELLGRIREKRNQDAVRSLGLLPLGRGRKAQQTLEARYRVLAQFRREARQFGAQRQASDRLAADIGMQNLARTAGYADPQRLMWAMEARTAPDWQAAVTVDGVTVQAHVNAAGEAALTVTRGEKALKALPPALRKHPEVTALREAVKELDATRRRMRLALEEAMVRGDLFQPQELRDLSRHPVIAPMLRDLVWVMNEQQLGYWEEDTLRTLDGPVPITDQALRVAHPHDLFTGGQWRAHQADLLDRQVTQPFKQVFREYYPITPAEQGAQRSARYAGHHVQPGKAAALLKARGWVSVPGEGTRKTDHREGITAWLDDSLGYGTPNEVEGMPLHAAGFIRRDEWTPMPLAEVPPRLFSETMRDLDLVVSVAHVGGVDPEASQSTVEMRESLLRETLRLLKLGNVRLEHQHALIDGAYSRYTVHLGSGTVHRQPGGFLCIVPVHNAQQGRVFLPFADPDPRTAEVVSKVLLLAEDRKIQDPTILEQLR</sequence>
<dbReference type="RefSeq" id="WP_027462353.1">
    <property type="nucleotide sequence ID" value="NZ_CP021083.1"/>
</dbReference>
<evidence type="ECO:0000313" key="5">
    <source>
        <dbReference type="Proteomes" id="UP000259030"/>
    </source>
</evidence>
<dbReference type="Pfam" id="PF24879">
    <property type="entry name" value="DUF7737"/>
    <property type="match status" value="1"/>
</dbReference>